<dbReference type="InterPro" id="IPR046825">
    <property type="entry name" value="PDH_C"/>
</dbReference>
<proteinExistence type="predicted"/>
<reference key="1">
    <citation type="submission" date="2010-11" db="EMBL/GenBank/DDBJ databases">
        <title>The complete genome of chromosome of Calditerrivibrio nitroreducens DSM 19672.</title>
        <authorList>
            <consortium name="US DOE Joint Genome Institute (JGI-PGF)"/>
            <person name="Lucas S."/>
            <person name="Copeland A."/>
            <person name="Lapidus A."/>
            <person name="Bruce D."/>
            <person name="Goodwin L."/>
            <person name="Pitluck S."/>
            <person name="Kyrpides N."/>
            <person name="Mavromatis K."/>
            <person name="Ivanova N."/>
            <person name="Mikhailova N."/>
            <person name="Zeytun A."/>
            <person name="Brettin T."/>
            <person name="Detter J.C."/>
            <person name="Tapia R."/>
            <person name="Han C."/>
            <person name="Land M."/>
            <person name="Hauser L."/>
            <person name="Markowitz V."/>
            <person name="Cheng J.-F."/>
            <person name="Hugenholtz P."/>
            <person name="Woyke T."/>
            <person name="Wu D."/>
            <person name="Spring S."/>
            <person name="Schroeder M."/>
            <person name="Brambilla E."/>
            <person name="Klenk H.-P."/>
            <person name="Eisen J.A."/>
        </authorList>
    </citation>
    <scope>NUCLEOTIDE SEQUENCE [LARGE SCALE GENOMIC DNA]</scope>
    <source>
        <strain>DSM 19672</strain>
    </source>
</reference>
<dbReference type="EMBL" id="CP002347">
    <property type="protein sequence ID" value="ADR18006.1"/>
    <property type="molecule type" value="Genomic_DNA"/>
</dbReference>
<organism evidence="3 4">
    <name type="scientific">Calditerrivibrio nitroreducens (strain DSM 19672 / NBRC 101217 / Yu37-1)</name>
    <dbReference type="NCBI Taxonomy" id="768670"/>
    <lineage>
        <taxon>Bacteria</taxon>
        <taxon>Pseudomonadati</taxon>
        <taxon>Deferribacterota</taxon>
        <taxon>Deferribacteres</taxon>
        <taxon>Deferribacterales</taxon>
        <taxon>Calditerrivibrionaceae</taxon>
    </lineage>
</organism>
<dbReference type="InterPro" id="IPR036291">
    <property type="entry name" value="NAD(P)-bd_dom_sf"/>
</dbReference>
<dbReference type="Pfam" id="PF02153">
    <property type="entry name" value="PDH_N"/>
    <property type="match status" value="1"/>
</dbReference>
<evidence type="ECO:0000313" key="4">
    <source>
        <dbReference type="Proteomes" id="UP000007039"/>
    </source>
</evidence>
<dbReference type="Gene3D" id="3.40.50.720">
    <property type="entry name" value="NAD(P)-binding Rossmann-like Domain"/>
    <property type="match status" value="1"/>
</dbReference>
<protein>
    <submittedName>
        <fullName evidence="3">Prephenate dehydrogenase</fullName>
    </submittedName>
</protein>
<evidence type="ECO:0000259" key="2">
    <source>
        <dbReference type="PROSITE" id="PS51176"/>
    </source>
</evidence>
<evidence type="ECO:0000256" key="1">
    <source>
        <dbReference type="ARBA" id="ARBA00023002"/>
    </source>
</evidence>
<dbReference type="Pfam" id="PF20463">
    <property type="entry name" value="PDH_C"/>
    <property type="match status" value="1"/>
</dbReference>
<dbReference type="STRING" id="768670.Calni_0091"/>
<reference evidence="3 4" key="2">
    <citation type="journal article" date="2011" name="Stand. Genomic Sci.">
        <title>Complete genome sequence of Calditerrivibrio nitroreducens type strain (Yu37-1).</title>
        <authorList>
            <person name="Pitluck S."/>
            <person name="Sikorski J."/>
            <person name="Zeytun A."/>
            <person name="Lapidus A."/>
            <person name="Nolan M."/>
            <person name="Lucas S."/>
            <person name="Hammon N."/>
            <person name="Deshpande S."/>
            <person name="Cheng J.F."/>
            <person name="Tapia R."/>
            <person name="Han C."/>
            <person name="Goodwin L."/>
            <person name="Liolios K."/>
            <person name="Pagani I."/>
            <person name="Ivanova N."/>
            <person name="Mavromatis K."/>
            <person name="Pati A."/>
            <person name="Chen A."/>
            <person name="Palaniappan K."/>
            <person name="Hauser L."/>
            <person name="Chang Y.J."/>
            <person name="Jeffries C.D."/>
            <person name="Detter J.C."/>
            <person name="Brambilla E."/>
            <person name="Djao O.D."/>
            <person name="Rohde M."/>
            <person name="Spring S."/>
            <person name="Goker M."/>
            <person name="Woyke T."/>
            <person name="Bristow J."/>
            <person name="Eisen J.A."/>
            <person name="Markowitz V."/>
            <person name="Hugenholtz P."/>
            <person name="Kyrpides N.C."/>
            <person name="Klenk H.P."/>
            <person name="Land M."/>
        </authorList>
    </citation>
    <scope>NUCLEOTIDE SEQUENCE [LARGE SCALE GENOMIC DNA]</scope>
    <source>
        <strain evidence="4">DSM 19672 / NBRC 101217 / Yu37-1</strain>
    </source>
</reference>
<dbReference type="GO" id="GO:0004665">
    <property type="term" value="F:prephenate dehydrogenase (NADP+) activity"/>
    <property type="evidence" value="ECO:0007669"/>
    <property type="project" value="InterPro"/>
</dbReference>
<gene>
    <name evidence="3" type="ordered locus">Calni_0091</name>
</gene>
<feature type="domain" description="Prephenate/arogenate dehydrogenase" evidence="2">
    <location>
        <begin position="6"/>
        <end position="275"/>
    </location>
</feature>
<dbReference type="OrthoDB" id="9809920at2"/>
<dbReference type="PANTHER" id="PTHR21363">
    <property type="entry name" value="PREPHENATE DEHYDROGENASE"/>
    <property type="match status" value="1"/>
</dbReference>
<dbReference type="KEGG" id="cni:Calni_0091"/>
<dbReference type="AlphaFoldDB" id="E4TIQ1"/>
<dbReference type="PROSITE" id="PS51176">
    <property type="entry name" value="PDH_ADH"/>
    <property type="match status" value="1"/>
</dbReference>
<dbReference type="Proteomes" id="UP000007039">
    <property type="component" value="Chromosome"/>
</dbReference>
<keyword evidence="1" id="KW-0560">Oxidoreductase</keyword>
<dbReference type="HOGENOM" id="CLU_055968_2_0_0"/>
<dbReference type="InterPro" id="IPR003099">
    <property type="entry name" value="Prephen_DH"/>
</dbReference>
<dbReference type="InterPro" id="IPR050812">
    <property type="entry name" value="Preph/Arog_dehydrog"/>
</dbReference>
<dbReference type="PANTHER" id="PTHR21363:SF0">
    <property type="entry name" value="PREPHENATE DEHYDROGENASE [NADP(+)]"/>
    <property type="match status" value="1"/>
</dbReference>
<evidence type="ECO:0000313" key="3">
    <source>
        <dbReference type="EMBL" id="ADR18006.1"/>
    </source>
</evidence>
<dbReference type="eggNOG" id="COG0287">
    <property type="taxonomic scope" value="Bacteria"/>
</dbReference>
<accession>E4TIQ1</accession>
<dbReference type="SUPFAM" id="SSF51735">
    <property type="entry name" value="NAD(P)-binding Rossmann-fold domains"/>
    <property type="match status" value="1"/>
</dbReference>
<dbReference type="SUPFAM" id="SSF48179">
    <property type="entry name" value="6-phosphogluconate dehydrogenase C-terminal domain-like"/>
    <property type="match status" value="1"/>
</dbReference>
<dbReference type="GO" id="GO:0070403">
    <property type="term" value="F:NAD+ binding"/>
    <property type="evidence" value="ECO:0007669"/>
    <property type="project" value="InterPro"/>
</dbReference>
<name>E4TIQ1_CALNY</name>
<keyword evidence="4" id="KW-1185">Reference proteome</keyword>
<dbReference type="GO" id="GO:0008977">
    <property type="term" value="F:prephenate dehydrogenase (NAD+) activity"/>
    <property type="evidence" value="ECO:0007669"/>
    <property type="project" value="InterPro"/>
</dbReference>
<sequence length="275" mass="30828" precursor="true">MMKNNLKIGIIGLGLIGGSLAKAFKEKGHIIFCLDSNFDTIKRAKDTSIFKNCFETLDDLLEESLDLLYISTPVSATKEILLHLAEVECKVPITDASSTKSSIEKLASDFDLVFCGGHPIAGREKSGFEHSDPAIFQGAAHILTNEAAPHFELLKELHTSIGMKVYFMKPEFHDFIFALISHFPHLAAFSLVELVQHIEPEAFNFTGGGFKDFTRIAGSDPTMWSSIFADNHENIIHLIDKYIEILSEWKRLIESNDRINIYNKIKDASNIRRGL</sequence>
<dbReference type="Gene3D" id="1.10.3660.10">
    <property type="entry name" value="6-phosphogluconate dehydrogenase C-terminal like domain"/>
    <property type="match status" value="1"/>
</dbReference>
<dbReference type="InterPro" id="IPR046826">
    <property type="entry name" value="PDH_N"/>
</dbReference>
<dbReference type="InterPro" id="IPR008927">
    <property type="entry name" value="6-PGluconate_DH-like_C_sf"/>
</dbReference>
<dbReference type="GO" id="GO:0006571">
    <property type="term" value="P:tyrosine biosynthetic process"/>
    <property type="evidence" value="ECO:0007669"/>
    <property type="project" value="InterPro"/>
</dbReference>